<dbReference type="InterPro" id="IPR012337">
    <property type="entry name" value="RNaseH-like_sf"/>
</dbReference>
<evidence type="ECO:0000256" key="2">
    <source>
        <dbReference type="ARBA" id="ARBA00022723"/>
    </source>
</evidence>
<accession>A0AAV1K730</accession>
<evidence type="ECO:0000256" key="9">
    <source>
        <dbReference type="PROSITE-ProRule" id="PRU00027"/>
    </source>
</evidence>
<dbReference type="SUPFAM" id="SSF57667">
    <property type="entry name" value="beta-beta-alpha zinc fingers"/>
    <property type="match status" value="1"/>
</dbReference>
<evidence type="ECO:0000256" key="5">
    <source>
        <dbReference type="ARBA" id="ARBA00023015"/>
    </source>
</evidence>
<dbReference type="PANTHER" id="PTHR46481">
    <property type="entry name" value="ZINC FINGER BED DOMAIN-CONTAINING PROTEIN 4"/>
    <property type="match status" value="1"/>
</dbReference>
<feature type="compositionally biased region" description="Basic and acidic residues" evidence="10">
    <location>
        <begin position="586"/>
        <end position="604"/>
    </location>
</feature>
<proteinExistence type="predicted"/>
<evidence type="ECO:0000256" key="3">
    <source>
        <dbReference type="ARBA" id="ARBA00022771"/>
    </source>
</evidence>
<dbReference type="AlphaFoldDB" id="A0AAV1K730"/>
<protein>
    <recommendedName>
        <fullName evidence="11">BED-type domain-containing protein</fullName>
    </recommendedName>
</protein>
<dbReference type="Proteomes" id="UP001314205">
    <property type="component" value="Unassembled WGS sequence"/>
</dbReference>
<dbReference type="Pfam" id="PF02892">
    <property type="entry name" value="zf-BED"/>
    <property type="match status" value="1"/>
</dbReference>
<evidence type="ECO:0000256" key="10">
    <source>
        <dbReference type="SAM" id="MobiDB-lite"/>
    </source>
</evidence>
<dbReference type="Pfam" id="PF05699">
    <property type="entry name" value="Dimer_Tnp_hAT"/>
    <property type="match status" value="1"/>
</dbReference>
<evidence type="ECO:0000256" key="4">
    <source>
        <dbReference type="ARBA" id="ARBA00022833"/>
    </source>
</evidence>
<comment type="caution">
    <text evidence="12">The sequence shown here is derived from an EMBL/GenBank/DDBJ whole genome shotgun (WGS) entry which is preliminary data.</text>
</comment>
<keyword evidence="7" id="KW-0804">Transcription</keyword>
<dbReference type="PANTHER" id="PTHR46481:SF10">
    <property type="entry name" value="ZINC FINGER BED DOMAIN-CONTAINING PROTEIN 39"/>
    <property type="match status" value="1"/>
</dbReference>
<dbReference type="InterPro" id="IPR003656">
    <property type="entry name" value="Znf_BED"/>
</dbReference>
<keyword evidence="13" id="KW-1185">Reference proteome</keyword>
<evidence type="ECO:0000313" key="13">
    <source>
        <dbReference type="Proteomes" id="UP001314205"/>
    </source>
</evidence>
<dbReference type="GO" id="GO:0046983">
    <property type="term" value="F:protein dimerization activity"/>
    <property type="evidence" value="ECO:0007669"/>
    <property type="project" value="InterPro"/>
</dbReference>
<reference evidence="12 13" key="1">
    <citation type="submission" date="2023-11" db="EMBL/GenBank/DDBJ databases">
        <authorList>
            <person name="Hedman E."/>
            <person name="Englund M."/>
            <person name="Stromberg M."/>
            <person name="Nyberg Akerstrom W."/>
            <person name="Nylinder S."/>
            <person name="Jareborg N."/>
            <person name="Kallberg Y."/>
            <person name="Kronander E."/>
        </authorList>
    </citation>
    <scope>NUCLEOTIDE SEQUENCE [LARGE SCALE GENOMIC DNA]</scope>
</reference>
<dbReference type="EMBL" id="CAVLGL010000002">
    <property type="protein sequence ID" value="CAK1578916.1"/>
    <property type="molecule type" value="Genomic_DNA"/>
</dbReference>
<dbReference type="GO" id="GO:0009791">
    <property type="term" value="P:post-embryonic development"/>
    <property type="evidence" value="ECO:0007669"/>
    <property type="project" value="UniProtKB-ARBA"/>
</dbReference>
<dbReference type="InterPro" id="IPR052035">
    <property type="entry name" value="ZnF_BED_domain_contain"/>
</dbReference>
<dbReference type="SUPFAM" id="SSF53098">
    <property type="entry name" value="Ribonuclease H-like"/>
    <property type="match status" value="1"/>
</dbReference>
<dbReference type="GO" id="GO:0008270">
    <property type="term" value="F:zinc ion binding"/>
    <property type="evidence" value="ECO:0007669"/>
    <property type="project" value="UniProtKB-KW"/>
</dbReference>
<feature type="domain" description="BED-type" evidence="11">
    <location>
        <begin position="11"/>
        <end position="63"/>
    </location>
</feature>
<keyword evidence="6" id="KW-0238">DNA-binding</keyword>
<dbReference type="GO" id="GO:0005634">
    <property type="term" value="C:nucleus"/>
    <property type="evidence" value="ECO:0007669"/>
    <property type="project" value="UniProtKB-SubCell"/>
</dbReference>
<feature type="region of interest" description="Disordered" evidence="10">
    <location>
        <begin position="64"/>
        <end position="92"/>
    </location>
</feature>
<keyword evidence="3 9" id="KW-0863">Zinc-finger</keyword>
<feature type="compositionally biased region" description="Low complexity" evidence="10">
    <location>
        <begin position="80"/>
        <end position="92"/>
    </location>
</feature>
<keyword evidence="2" id="KW-0479">Metal-binding</keyword>
<name>A0AAV1K730_9NEOP</name>
<feature type="region of interest" description="Disordered" evidence="10">
    <location>
        <begin position="586"/>
        <end position="610"/>
    </location>
</feature>
<dbReference type="GO" id="GO:0003677">
    <property type="term" value="F:DNA binding"/>
    <property type="evidence" value="ECO:0007669"/>
    <property type="project" value="UniProtKB-KW"/>
</dbReference>
<dbReference type="InterPro" id="IPR008906">
    <property type="entry name" value="HATC_C_dom"/>
</dbReference>
<comment type="subcellular location">
    <subcellularLocation>
        <location evidence="1">Nucleus</location>
    </subcellularLocation>
</comment>
<keyword evidence="4" id="KW-0862">Zinc</keyword>
<evidence type="ECO:0000256" key="1">
    <source>
        <dbReference type="ARBA" id="ARBA00004123"/>
    </source>
</evidence>
<keyword evidence="8" id="KW-0539">Nucleus</keyword>
<dbReference type="PROSITE" id="PS50808">
    <property type="entry name" value="ZF_BED"/>
    <property type="match status" value="1"/>
</dbReference>
<organism evidence="12 13">
    <name type="scientific">Parnassius mnemosyne</name>
    <name type="common">clouded apollo</name>
    <dbReference type="NCBI Taxonomy" id="213953"/>
    <lineage>
        <taxon>Eukaryota</taxon>
        <taxon>Metazoa</taxon>
        <taxon>Ecdysozoa</taxon>
        <taxon>Arthropoda</taxon>
        <taxon>Hexapoda</taxon>
        <taxon>Insecta</taxon>
        <taxon>Pterygota</taxon>
        <taxon>Neoptera</taxon>
        <taxon>Endopterygota</taxon>
        <taxon>Lepidoptera</taxon>
        <taxon>Glossata</taxon>
        <taxon>Ditrysia</taxon>
        <taxon>Papilionoidea</taxon>
        <taxon>Papilionidae</taxon>
        <taxon>Parnassiinae</taxon>
        <taxon>Parnassini</taxon>
        <taxon>Parnassius</taxon>
        <taxon>Driopa</taxon>
    </lineage>
</organism>
<gene>
    <name evidence="12" type="ORF">PARMNEM_LOCUS944</name>
</gene>
<sequence>MKYEKFEKKCDDKTSVWHYFLRAEDGQSGKCNLCQKIILSHGGTTTGIRVHLKSSHIIDISNVNSKSDNEETNDSSINRPSTSASPTITTAVSKSKGESCSASSSMVKKRKLTDYFQSNHSLETTVSRMAALDGKPFSVFCNSEDLRRLFTNSGYNKLPKTPKGIKNIVINYSKQEKKKLVTELKNLLALGKKFSLSFDEWTSSRNARYMNINIHIGVEFTDGSRFKNLGLVRMDGSMPSEACIRLLKEKLSEFELSLDRDIVAIVTDGASVMLKVGRNLRAYHQVCLAHGIQLAVLDVLYKQGGAENVRSPDIAVTAGGSESDSEFENDADSAEDETGGFEVIPVVSNSNPNELNNDYKSVISKVRAVVKIFKNSPVKNDMFLQKHVKQDTGKELQLLADCKIRWGSISTMVDRFNRLRSCVSKPLIDMNSDIKFTQSEFHTLDNFQKSLNIIKVTVEALCRRDATLLTADAAMKFMLRKLDSQNSTLSRLLARSLRVRISQRRLFIASTLQYLQNPETYFSEVATAEFPKTPEMVEEIYSLTQNFEDEPVVRVMDDLALDNSASSVSGDLESVDFAKELNKSLKEKNTNMRNRNETEDEANRDGGYGENDKHKLIQIEMALFENGGNRGFYLDMAYRHLLTLPPTSVESERAFSSAAYTCNKIRSSLKDNTLDALCYLRSIFKQSRSRELP</sequence>
<evidence type="ECO:0000259" key="11">
    <source>
        <dbReference type="PROSITE" id="PS50808"/>
    </source>
</evidence>
<evidence type="ECO:0000256" key="6">
    <source>
        <dbReference type="ARBA" id="ARBA00023125"/>
    </source>
</evidence>
<evidence type="ECO:0000313" key="12">
    <source>
        <dbReference type="EMBL" id="CAK1578916.1"/>
    </source>
</evidence>
<evidence type="ECO:0000256" key="8">
    <source>
        <dbReference type="ARBA" id="ARBA00023242"/>
    </source>
</evidence>
<evidence type="ECO:0000256" key="7">
    <source>
        <dbReference type="ARBA" id="ARBA00023163"/>
    </source>
</evidence>
<dbReference type="InterPro" id="IPR036236">
    <property type="entry name" value="Znf_C2H2_sf"/>
</dbReference>
<keyword evidence="5" id="KW-0805">Transcription regulation</keyword>